<organism evidence="1 2">
    <name type="scientific">Clostridium puniceum</name>
    <dbReference type="NCBI Taxonomy" id="29367"/>
    <lineage>
        <taxon>Bacteria</taxon>
        <taxon>Bacillati</taxon>
        <taxon>Bacillota</taxon>
        <taxon>Clostridia</taxon>
        <taxon>Eubacteriales</taxon>
        <taxon>Clostridiaceae</taxon>
        <taxon>Clostridium</taxon>
    </lineage>
</organism>
<dbReference type="PANTHER" id="PTHR39183">
    <property type="entry name" value="SPORE COAT PROTEIN F-LIKE PROTEIN YHCQ"/>
    <property type="match status" value="1"/>
</dbReference>
<dbReference type="AlphaFoldDB" id="A0A1S8SZ06"/>
<name>A0A1S8SZ06_9CLOT</name>
<comment type="caution">
    <text evidence="1">The sequence shown here is derived from an EMBL/GenBank/DDBJ whole genome shotgun (WGS) entry which is preliminary data.</text>
</comment>
<dbReference type="Pfam" id="PF07875">
    <property type="entry name" value="Coat_F"/>
    <property type="match status" value="1"/>
</dbReference>
<dbReference type="Proteomes" id="UP000190890">
    <property type="component" value="Unassembled WGS sequence"/>
</dbReference>
<protein>
    <submittedName>
        <fullName evidence="1">Spore coat protein F</fullName>
    </submittedName>
</protein>
<proteinExistence type="predicted"/>
<reference evidence="1 2" key="1">
    <citation type="submission" date="2016-05" db="EMBL/GenBank/DDBJ databases">
        <title>Microbial solvent formation.</title>
        <authorList>
            <person name="Poehlein A."/>
            <person name="Montoya Solano J.D."/>
            <person name="Flitsch S."/>
            <person name="Krabben P."/>
            <person name="Duerre P."/>
            <person name="Daniel R."/>
        </authorList>
    </citation>
    <scope>NUCLEOTIDE SEQUENCE [LARGE SCALE GENOMIC DNA]</scope>
    <source>
        <strain evidence="1 2">DSM 2619</strain>
    </source>
</reference>
<dbReference type="OrthoDB" id="2901397at2"/>
<evidence type="ECO:0000313" key="2">
    <source>
        <dbReference type="Proteomes" id="UP000190890"/>
    </source>
</evidence>
<evidence type="ECO:0000313" key="1">
    <source>
        <dbReference type="EMBL" id="OOM70750.1"/>
    </source>
</evidence>
<sequence length="100" mass="11448">MINDYLEIRNAEGMPKLVGATMSLGFLLNAKSRVRNYAIALTEATNAEIRAVLRKQLKDVIATYEKISTYTMEKDYYHAYDIREQLKVDMLATETALKLI</sequence>
<dbReference type="STRING" id="29367.CLPUN_51640"/>
<keyword evidence="1" id="KW-0946">Virion</keyword>
<accession>A0A1S8SZ06</accession>
<keyword evidence="1" id="KW-0167">Capsid protein</keyword>
<dbReference type="PANTHER" id="PTHR39183:SF1">
    <property type="entry name" value="SPORE COAT PROTEIN F-LIKE PROTEIN YHCQ"/>
    <property type="match status" value="1"/>
</dbReference>
<gene>
    <name evidence="1" type="primary">cotF</name>
    <name evidence="1" type="ORF">CLPUN_51640</name>
</gene>
<dbReference type="RefSeq" id="WP_077850047.1">
    <property type="nucleotide sequence ID" value="NZ_LZZM01000236.1"/>
</dbReference>
<dbReference type="EMBL" id="LZZM01000236">
    <property type="protein sequence ID" value="OOM70750.1"/>
    <property type="molecule type" value="Genomic_DNA"/>
</dbReference>
<dbReference type="InterPro" id="IPR012851">
    <property type="entry name" value="Spore_coat_CotF-like"/>
</dbReference>
<keyword evidence="2" id="KW-1185">Reference proteome</keyword>